<gene>
    <name evidence="2" type="ORF">SOO65_20360</name>
</gene>
<dbReference type="AlphaFoldDB" id="A0AAX4HNX3"/>
<feature type="chain" id="PRO_5043746780" evidence="1">
    <location>
        <begin position="19"/>
        <end position="248"/>
    </location>
</feature>
<dbReference type="Pfam" id="PF09694">
    <property type="entry name" value="Gcw_chp"/>
    <property type="match status" value="1"/>
</dbReference>
<dbReference type="RefSeq" id="WP_321395022.1">
    <property type="nucleotide sequence ID" value="NZ_CP139487.1"/>
</dbReference>
<accession>A0AAX4HNX3</accession>
<dbReference type="EMBL" id="CP139487">
    <property type="protein sequence ID" value="WPU65053.1"/>
    <property type="molecule type" value="Genomic_DNA"/>
</dbReference>
<keyword evidence="1" id="KW-0732">Signal</keyword>
<evidence type="ECO:0000313" key="2">
    <source>
        <dbReference type="EMBL" id="WPU65053.1"/>
    </source>
</evidence>
<reference evidence="2 3" key="1">
    <citation type="submission" date="2023-11" db="EMBL/GenBank/DDBJ databases">
        <title>Peredibacter starrii A3.12.</title>
        <authorList>
            <person name="Mitchell R.J."/>
        </authorList>
    </citation>
    <scope>NUCLEOTIDE SEQUENCE [LARGE SCALE GENOMIC DNA]</scope>
    <source>
        <strain evidence="2 3">A3.12</strain>
    </source>
</reference>
<evidence type="ECO:0000256" key="1">
    <source>
        <dbReference type="SAM" id="SignalP"/>
    </source>
</evidence>
<sequence length="248" mass="28153">MMRWLAGSFLLMSTSAFSAGITGYAKFASNYIWRGISFTENNPAIQASANYEHSSGVWGNIFGSNLKFAEPTLYEGDSTREMDLTIGYKKALGEIAANFYINRYEFIDRSQISAFEYSTSFGYKNLAFEYNYLPNWFGYNSVSHYLRLSGFYDIDSKYSLIGGFGRNEQSKTKRTQNASGTWSGVGFTSYWDYYVGLQFKETGGFVYEFLYTNTNRKTISYATGTPSEDGQYAKANDESLTISMTKFF</sequence>
<keyword evidence="3" id="KW-1185">Reference proteome</keyword>
<dbReference type="InterPro" id="IPR010239">
    <property type="entry name" value="CHP02001"/>
</dbReference>
<protein>
    <submittedName>
        <fullName evidence="2">TorF family putative porin</fullName>
    </submittedName>
</protein>
<name>A0AAX4HNX3_9BACT</name>
<dbReference type="KEGG" id="psti:SOO65_20360"/>
<dbReference type="Proteomes" id="UP001324634">
    <property type="component" value="Chromosome"/>
</dbReference>
<feature type="signal peptide" evidence="1">
    <location>
        <begin position="1"/>
        <end position="18"/>
    </location>
</feature>
<dbReference type="NCBIfam" id="TIGR02001">
    <property type="entry name" value="gcw_chp"/>
    <property type="match status" value="1"/>
</dbReference>
<evidence type="ECO:0000313" key="3">
    <source>
        <dbReference type="Proteomes" id="UP001324634"/>
    </source>
</evidence>
<organism evidence="2 3">
    <name type="scientific">Peredibacter starrii</name>
    <dbReference type="NCBI Taxonomy" id="28202"/>
    <lineage>
        <taxon>Bacteria</taxon>
        <taxon>Pseudomonadati</taxon>
        <taxon>Bdellovibrionota</taxon>
        <taxon>Bacteriovoracia</taxon>
        <taxon>Bacteriovoracales</taxon>
        <taxon>Bacteriovoracaceae</taxon>
        <taxon>Peredibacter</taxon>
    </lineage>
</organism>
<proteinExistence type="predicted"/>